<dbReference type="AlphaFoldDB" id="A0A2W4SNG2"/>
<dbReference type="Proteomes" id="UP000249396">
    <property type="component" value="Unassembled WGS sequence"/>
</dbReference>
<dbReference type="GO" id="GO:0016829">
    <property type="term" value="F:lyase activity"/>
    <property type="evidence" value="ECO:0007669"/>
    <property type="project" value="UniProtKB-KW"/>
</dbReference>
<protein>
    <submittedName>
        <fullName evidence="1">Aspartate-ammonia lyase</fullName>
    </submittedName>
</protein>
<accession>A0A2W4SNG2</accession>
<evidence type="ECO:0000313" key="2">
    <source>
        <dbReference type="Proteomes" id="UP000249396"/>
    </source>
</evidence>
<dbReference type="EMBL" id="QJPH01000353">
    <property type="protein sequence ID" value="PZN76720.1"/>
    <property type="molecule type" value="Genomic_DNA"/>
</dbReference>
<reference evidence="1 2" key="1">
    <citation type="journal article" date="2018" name="Aquat. Microb. Ecol.">
        <title>Gammaproteobacterial methanotrophs dominate.</title>
        <authorList>
            <person name="Rissanen A.J."/>
            <person name="Saarenheimo J."/>
            <person name="Tiirola M."/>
            <person name="Peura S."/>
            <person name="Aalto S.L."/>
            <person name="Karvinen A."/>
            <person name="Nykanen H."/>
        </authorList>
    </citation>
    <scope>NUCLEOTIDE SEQUENCE [LARGE SCALE GENOMIC DNA]</scope>
    <source>
        <strain evidence="1">AMbin10</strain>
    </source>
</reference>
<dbReference type="InterPro" id="IPR011856">
    <property type="entry name" value="tRNA_endonuc-like_dom_sf"/>
</dbReference>
<organism evidence="1 2">
    <name type="scientific">Candidatus Methylumidiphilus alinenensis</name>
    <dbReference type="NCBI Taxonomy" id="2202197"/>
    <lineage>
        <taxon>Bacteria</taxon>
        <taxon>Pseudomonadati</taxon>
        <taxon>Pseudomonadota</taxon>
        <taxon>Gammaproteobacteria</taxon>
        <taxon>Methylococcales</taxon>
        <taxon>Candidatus Methylumidiphilus</taxon>
    </lineage>
</organism>
<gene>
    <name evidence="1" type="ORF">DM484_16035</name>
</gene>
<sequence length="152" mass="17424">MGTTGEYYVCAELCKRGYLALLTPKNNPLFDVVATSIDGSRSVSIQVKTRSIQNAQGWKLGTDISKGFAPSGLFVVLVNLKENGLPEFYIYEYRVLSERVSQVYEEFINKPKRDGTPRKEVGFRWFDEVSFNENDHSRKNNWHPIIQVLERA</sequence>
<dbReference type="GO" id="GO:0003676">
    <property type="term" value="F:nucleic acid binding"/>
    <property type="evidence" value="ECO:0007669"/>
    <property type="project" value="InterPro"/>
</dbReference>
<dbReference type="Gene3D" id="3.40.1350.10">
    <property type="match status" value="1"/>
</dbReference>
<name>A0A2W4SNG2_9GAMM</name>
<comment type="caution">
    <text evidence="1">The sequence shown here is derived from an EMBL/GenBank/DDBJ whole genome shotgun (WGS) entry which is preliminary data.</text>
</comment>
<evidence type="ECO:0000313" key="1">
    <source>
        <dbReference type="EMBL" id="PZN76720.1"/>
    </source>
</evidence>
<proteinExistence type="predicted"/>
<keyword evidence="1" id="KW-0456">Lyase</keyword>